<reference evidence="2 3" key="1">
    <citation type="journal article" date="2012" name="Science">
        <title>Ecological populations of bacteria act as socially cohesive units of antibiotic production and resistance.</title>
        <authorList>
            <person name="Cordero O.X."/>
            <person name="Wildschutte H."/>
            <person name="Kirkup B."/>
            <person name="Proehl S."/>
            <person name="Ngo L."/>
            <person name="Hussain F."/>
            <person name="Le Roux F."/>
            <person name="Mincer T."/>
            <person name="Polz M.F."/>
        </authorList>
    </citation>
    <scope>NUCLEOTIDE SEQUENCE [LARGE SCALE GENOMIC DNA]</scope>
    <source>
        <strain evidence="2 3">1F-267</strain>
    </source>
</reference>
<keyword evidence="1" id="KW-0812">Transmembrane</keyword>
<keyword evidence="1" id="KW-1133">Transmembrane helix</keyword>
<sequence length="182" mass="20333">MYNDKFKSESSKALQAVSAFVMLITSLYFGYESKPTEMGLTIVAGFLGLVFANLEKFQSFKAGGVEAQLKVDQFEAILEKETEAPTEEVDEAEAQVPNVDLVPENTKSVLSALQNHEYTWRYVSGLSKETNLSRNQVKESLLWLSEHGYARKSLGKSGEIWASTQEGRYLFAIIRFSDVPTA</sequence>
<organism evidence="2 3">
    <name type="scientific">Vibrio tasmaniensis 1F-267</name>
    <dbReference type="NCBI Taxonomy" id="1191324"/>
    <lineage>
        <taxon>Bacteria</taxon>
        <taxon>Pseudomonadati</taxon>
        <taxon>Pseudomonadota</taxon>
        <taxon>Gammaproteobacteria</taxon>
        <taxon>Vibrionales</taxon>
        <taxon>Vibrionaceae</taxon>
        <taxon>Vibrio</taxon>
    </lineage>
</organism>
<gene>
    <name evidence="2" type="ORF">A163_18750</name>
</gene>
<evidence type="ECO:0000313" key="3">
    <source>
        <dbReference type="Proteomes" id="UP000094638"/>
    </source>
</evidence>
<comment type="caution">
    <text evidence="2">The sequence shown here is derived from an EMBL/GenBank/DDBJ whole genome shotgun (WGS) entry which is preliminary data.</text>
</comment>
<dbReference type="EMBL" id="AJZO02000085">
    <property type="protein sequence ID" value="OEF52544.1"/>
    <property type="molecule type" value="Genomic_DNA"/>
</dbReference>
<proteinExistence type="predicted"/>
<accession>A0ABX3B8P9</accession>
<name>A0ABX3B8P9_9VIBR</name>
<dbReference type="RefSeq" id="WP_017100886.1">
    <property type="nucleotide sequence ID" value="NZ_AJZO02000085.1"/>
</dbReference>
<protein>
    <submittedName>
        <fullName evidence="2">Uncharacterized protein</fullName>
    </submittedName>
</protein>
<dbReference type="Proteomes" id="UP000094638">
    <property type="component" value="Unassembled WGS sequence"/>
</dbReference>
<feature type="transmembrane region" description="Helical" evidence="1">
    <location>
        <begin position="12"/>
        <end position="31"/>
    </location>
</feature>
<keyword evidence="3" id="KW-1185">Reference proteome</keyword>
<evidence type="ECO:0000313" key="2">
    <source>
        <dbReference type="EMBL" id="OEF52544.1"/>
    </source>
</evidence>
<feature type="transmembrane region" description="Helical" evidence="1">
    <location>
        <begin position="37"/>
        <end position="54"/>
    </location>
</feature>
<keyword evidence="1" id="KW-0472">Membrane</keyword>
<evidence type="ECO:0000256" key="1">
    <source>
        <dbReference type="SAM" id="Phobius"/>
    </source>
</evidence>